<evidence type="ECO:0000256" key="3">
    <source>
        <dbReference type="ARBA" id="ARBA00035659"/>
    </source>
</evidence>
<dbReference type="InterPro" id="IPR007805">
    <property type="entry name" value="GvpK"/>
</dbReference>
<dbReference type="GO" id="GO:0031411">
    <property type="term" value="C:gas vesicle"/>
    <property type="evidence" value="ECO:0007669"/>
    <property type="project" value="UniProtKB-SubCell"/>
</dbReference>
<gene>
    <name evidence="5" type="ordered locus">Ppha_1801</name>
</gene>
<evidence type="ECO:0000313" key="5">
    <source>
        <dbReference type="EMBL" id="ACF44033.1"/>
    </source>
</evidence>
<dbReference type="eggNOG" id="ENOG50330IR">
    <property type="taxonomic scope" value="Bacteria"/>
</dbReference>
<dbReference type="GO" id="GO:0031412">
    <property type="term" value="P:gas vesicle organization"/>
    <property type="evidence" value="ECO:0007669"/>
    <property type="project" value="InterPro"/>
</dbReference>
<evidence type="ECO:0000256" key="2">
    <source>
        <dbReference type="ARBA" id="ARBA00035108"/>
    </source>
</evidence>
<accession>B4SBH9</accession>
<proteinExistence type="inferred from homology"/>
<dbReference type="PANTHER" id="PTHR40137:SF2">
    <property type="entry name" value="PROTEIN GVPK 1"/>
    <property type="match status" value="1"/>
</dbReference>
<protein>
    <submittedName>
        <fullName evidence="5">Gas vesicle K</fullName>
    </submittedName>
</protein>
<comment type="similarity">
    <text evidence="3">Belongs to the gas vesicle GvpK family.</text>
</comment>
<organism evidence="5 6">
    <name type="scientific">Pelodictyon phaeoclathratiforme (strain DSM 5477 / BU-1)</name>
    <dbReference type="NCBI Taxonomy" id="324925"/>
    <lineage>
        <taxon>Bacteria</taxon>
        <taxon>Pseudomonadati</taxon>
        <taxon>Chlorobiota</taxon>
        <taxon>Chlorobiia</taxon>
        <taxon>Chlorobiales</taxon>
        <taxon>Chlorobiaceae</taxon>
        <taxon>Chlorobium/Pelodictyon group</taxon>
        <taxon>Pelodictyon</taxon>
    </lineage>
</organism>
<reference evidence="5 6" key="1">
    <citation type="submission" date="2008-06" db="EMBL/GenBank/DDBJ databases">
        <title>Complete sequence of Pelodictyon phaeoclathratiforme BU-1.</title>
        <authorList>
            <consortium name="US DOE Joint Genome Institute"/>
            <person name="Lucas S."/>
            <person name="Copeland A."/>
            <person name="Lapidus A."/>
            <person name="Glavina del Rio T."/>
            <person name="Dalin E."/>
            <person name="Tice H."/>
            <person name="Bruce D."/>
            <person name="Goodwin L."/>
            <person name="Pitluck S."/>
            <person name="Schmutz J."/>
            <person name="Larimer F."/>
            <person name="Land M."/>
            <person name="Hauser L."/>
            <person name="Kyrpides N."/>
            <person name="Mikhailova N."/>
            <person name="Liu Z."/>
            <person name="Li T."/>
            <person name="Zhao F."/>
            <person name="Overmann J."/>
            <person name="Bryant D.A."/>
            <person name="Richardson P."/>
        </authorList>
    </citation>
    <scope>NUCLEOTIDE SEQUENCE [LARGE SCALE GENOMIC DNA]</scope>
    <source>
        <strain evidence="6">DSM 5477 / BU-1</strain>
    </source>
</reference>
<dbReference type="PANTHER" id="PTHR40137">
    <property type="entry name" value="PROTEIN GVPK 1"/>
    <property type="match status" value="1"/>
</dbReference>
<dbReference type="RefSeq" id="WP_012508520.1">
    <property type="nucleotide sequence ID" value="NC_011060.1"/>
</dbReference>
<dbReference type="Pfam" id="PF05121">
    <property type="entry name" value="GvpK"/>
    <property type="match status" value="1"/>
</dbReference>
<sequence>MDSDKILYYAGSADEIIEELEKLKPGIQGRINATPDNVESGLAKLVLTLIELIRKLIEKQAMRRIDGNSLSESQIEELGETLMKLEKKMEELKGIFNLTDKDLNLNLGPLGDLM</sequence>
<evidence type="ECO:0000256" key="1">
    <source>
        <dbReference type="ARBA" id="ARBA00022987"/>
    </source>
</evidence>
<evidence type="ECO:0000313" key="6">
    <source>
        <dbReference type="Proteomes" id="UP000002724"/>
    </source>
</evidence>
<dbReference type="EMBL" id="CP001110">
    <property type="protein sequence ID" value="ACF44033.1"/>
    <property type="molecule type" value="Genomic_DNA"/>
</dbReference>
<dbReference type="HOGENOM" id="CLU_150705_0_1_10"/>
<dbReference type="AlphaFoldDB" id="B4SBH9"/>
<name>B4SBH9_PELPB</name>
<evidence type="ECO:0000256" key="4">
    <source>
        <dbReference type="SAM" id="Coils"/>
    </source>
</evidence>
<comment type="subcellular location">
    <subcellularLocation>
        <location evidence="2">Gas vesicle</location>
    </subcellularLocation>
</comment>
<keyword evidence="1" id="KW-0304">Gas vesicle</keyword>
<keyword evidence="6" id="KW-1185">Reference proteome</keyword>
<feature type="coiled-coil region" evidence="4">
    <location>
        <begin position="68"/>
        <end position="95"/>
    </location>
</feature>
<dbReference type="Proteomes" id="UP000002724">
    <property type="component" value="Chromosome"/>
</dbReference>
<dbReference type="KEGG" id="pph:Ppha_1801"/>
<dbReference type="STRING" id="324925.Ppha_1801"/>
<dbReference type="OrthoDB" id="1448580at2"/>
<keyword evidence="4" id="KW-0175">Coiled coil</keyword>